<feature type="domain" description="HIT" evidence="3">
    <location>
        <begin position="109"/>
        <end position="148"/>
    </location>
</feature>
<protein>
    <submittedName>
        <fullName evidence="5">Uncharacterized protein LOC107425488 isoform X1</fullName>
    </submittedName>
</protein>
<dbReference type="PANTHER" id="PTHR23089">
    <property type="entry name" value="HISTIDINE TRIAD HIT PROTEIN"/>
    <property type="match status" value="1"/>
</dbReference>
<dbReference type="PRINTS" id="PR00332">
    <property type="entry name" value="HISTRIAD"/>
</dbReference>
<dbReference type="GeneID" id="107425488"/>
<dbReference type="RefSeq" id="XP_060668847.1">
    <property type="nucleotide sequence ID" value="XM_060812864.1"/>
</dbReference>
<dbReference type="InterPro" id="IPR011146">
    <property type="entry name" value="HIT-like"/>
</dbReference>
<keyword evidence="4" id="KW-1185">Reference proteome</keyword>
<gene>
    <name evidence="5" type="primary">LOC107425488</name>
</gene>
<name>A0ABM3ZWL7_ZIZJJ</name>
<reference evidence="4" key="1">
    <citation type="submission" date="2025-05" db="UniProtKB">
        <authorList>
            <consortium name="RefSeq"/>
        </authorList>
    </citation>
    <scope>NUCLEOTIDE SEQUENCE [LARGE SCALE GENOMIC DNA]</scope>
</reference>
<keyword evidence="2" id="KW-1133">Transmembrane helix</keyword>
<dbReference type="InterPro" id="IPR001310">
    <property type="entry name" value="Histidine_triad_HIT"/>
</dbReference>
<dbReference type="SUPFAM" id="SSF54197">
    <property type="entry name" value="HIT-like"/>
    <property type="match status" value="1"/>
</dbReference>
<accession>A0ABM3ZWL7</accession>
<dbReference type="InterPro" id="IPR036265">
    <property type="entry name" value="HIT-like_sf"/>
</dbReference>
<organism evidence="4 5">
    <name type="scientific">Ziziphus jujuba</name>
    <name type="common">Chinese jujube</name>
    <name type="synonym">Ziziphus sativa</name>
    <dbReference type="NCBI Taxonomy" id="326968"/>
    <lineage>
        <taxon>Eukaryota</taxon>
        <taxon>Viridiplantae</taxon>
        <taxon>Streptophyta</taxon>
        <taxon>Embryophyta</taxon>
        <taxon>Tracheophyta</taxon>
        <taxon>Spermatophyta</taxon>
        <taxon>Magnoliopsida</taxon>
        <taxon>eudicotyledons</taxon>
        <taxon>Gunneridae</taxon>
        <taxon>Pentapetalae</taxon>
        <taxon>rosids</taxon>
        <taxon>fabids</taxon>
        <taxon>Rosales</taxon>
        <taxon>Rhamnaceae</taxon>
        <taxon>Paliureae</taxon>
        <taxon>Ziziphus</taxon>
    </lineage>
</organism>
<proteinExistence type="predicted"/>
<dbReference type="Proteomes" id="UP001652623">
    <property type="component" value="Chromosome 1"/>
</dbReference>
<dbReference type="Pfam" id="PF01230">
    <property type="entry name" value="HIT"/>
    <property type="match status" value="1"/>
</dbReference>
<dbReference type="Gene3D" id="3.30.428.10">
    <property type="entry name" value="HIT-like"/>
    <property type="match status" value="1"/>
</dbReference>
<evidence type="ECO:0000313" key="5">
    <source>
        <dbReference type="RefSeq" id="XP_060668847.1"/>
    </source>
</evidence>
<keyword evidence="2" id="KW-0472">Membrane</keyword>
<sequence length="224" mass="25176">MDKIENSHSHFGTHFSYIVGFGRELTYRSFLFWFRISPMAASPFSLIRNSAAAMAARAFVTARSSKHNFTKLTFRFEPNRSLCRVRAANNEEAVAKAAAVDADSEALTIFDKIISKEIPSSIIYEDEKVLAFRDINPQAPVHVLVIPKLRDGLTHLGKVTFQPNIGSASLLILCPEICFSLLKACLLSVMNFLGILYIYIYIYNRALNILFTHGRTNIVHILCS</sequence>
<feature type="transmembrane region" description="Helical" evidence="2">
    <location>
        <begin position="181"/>
        <end position="202"/>
    </location>
</feature>
<dbReference type="PROSITE" id="PS51084">
    <property type="entry name" value="HIT_2"/>
    <property type="match status" value="1"/>
</dbReference>
<evidence type="ECO:0000259" key="3">
    <source>
        <dbReference type="PROSITE" id="PS51084"/>
    </source>
</evidence>
<evidence type="ECO:0000256" key="1">
    <source>
        <dbReference type="PROSITE-ProRule" id="PRU00464"/>
    </source>
</evidence>
<evidence type="ECO:0000256" key="2">
    <source>
        <dbReference type="SAM" id="Phobius"/>
    </source>
</evidence>
<keyword evidence="2" id="KW-0812">Transmembrane</keyword>
<evidence type="ECO:0000313" key="4">
    <source>
        <dbReference type="Proteomes" id="UP001652623"/>
    </source>
</evidence>
<reference evidence="5" key="2">
    <citation type="submission" date="2025-08" db="UniProtKB">
        <authorList>
            <consortium name="RefSeq"/>
        </authorList>
    </citation>
    <scope>IDENTIFICATION</scope>
    <source>
        <tissue evidence="5">Seedling</tissue>
    </source>
</reference>
<comment type="caution">
    <text evidence="1">Lacks conserved residue(s) required for the propagation of feature annotation.</text>
</comment>